<dbReference type="Pfam" id="PF07505">
    <property type="entry name" value="DUF5131"/>
    <property type="match status" value="1"/>
</dbReference>
<evidence type="ECO:0000313" key="2">
    <source>
        <dbReference type="EMBL" id="QJH95294.1"/>
    </source>
</evidence>
<evidence type="ECO:0008006" key="3">
    <source>
        <dbReference type="Google" id="ProtNLM"/>
    </source>
</evidence>
<protein>
    <recommendedName>
        <fullName evidence="3">DUF5131 family protein</fullName>
    </recommendedName>
</protein>
<gene>
    <name evidence="1" type="ORF">TM448A00287_0040</name>
    <name evidence="2" type="ORF">TM448B00362_0040</name>
</gene>
<dbReference type="AlphaFoldDB" id="A0A6H1ZEF8"/>
<dbReference type="EMBL" id="MT143999">
    <property type="protein sequence ID" value="QJA45918.1"/>
    <property type="molecule type" value="Genomic_DNA"/>
</dbReference>
<reference evidence="1" key="1">
    <citation type="submission" date="2020-03" db="EMBL/GenBank/DDBJ databases">
        <title>The deep terrestrial virosphere.</title>
        <authorList>
            <person name="Holmfeldt K."/>
            <person name="Nilsson E."/>
            <person name="Simone D."/>
            <person name="Lopez-Fernandez M."/>
            <person name="Wu X."/>
            <person name="de Brujin I."/>
            <person name="Lundin D."/>
            <person name="Andersson A."/>
            <person name="Bertilsson S."/>
            <person name="Dopson M."/>
        </authorList>
    </citation>
    <scope>NUCLEOTIDE SEQUENCE</scope>
    <source>
        <strain evidence="1">TM448A00287</strain>
        <strain evidence="2">TM448B00362</strain>
    </source>
</reference>
<dbReference type="InterPro" id="IPR011101">
    <property type="entry name" value="DUF5131"/>
</dbReference>
<evidence type="ECO:0000313" key="1">
    <source>
        <dbReference type="EMBL" id="QJA45918.1"/>
    </source>
</evidence>
<name>A0A6H1ZEF8_9ZZZZ</name>
<organism evidence="1">
    <name type="scientific">viral metagenome</name>
    <dbReference type="NCBI Taxonomy" id="1070528"/>
    <lineage>
        <taxon>unclassified sequences</taxon>
        <taxon>metagenomes</taxon>
        <taxon>organismal metagenomes</taxon>
    </lineage>
</organism>
<proteinExistence type="predicted"/>
<accession>A0A6H1ZEF8</accession>
<sequence length="218" mass="26016">MNKTKIEWTDYTWNPVTGCKRGCPYCYAGRIHNRFNPDIPFNKIVSWDERLEQPLKIKKPSRIFVGSMSDIEYWSKAQMENVLDIICQCPQHIFMFLTKNGRIYCRYIFPKNCWLGITSVNGRYCFKIHRTNEKNVIFLSLEPLLMGLTGYWLNSFVKWLIIGGLTPKPVHKREWVERILKEADRLHIPVFMKSNLKWVGKLRQEYPNYEENYGNKPR</sequence>
<dbReference type="EMBL" id="MT144616">
    <property type="protein sequence ID" value="QJH95294.1"/>
    <property type="molecule type" value="Genomic_DNA"/>
</dbReference>